<dbReference type="AlphaFoldDB" id="A0A251X723"/>
<feature type="transmembrane region" description="Helical" evidence="1">
    <location>
        <begin position="38"/>
        <end position="56"/>
    </location>
</feature>
<feature type="transmembrane region" description="Helical" evidence="1">
    <location>
        <begin position="7"/>
        <end position="26"/>
    </location>
</feature>
<gene>
    <name evidence="2" type="ORF">TPSD3_12165</name>
</gene>
<dbReference type="EMBL" id="MSLT01000019">
    <property type="protein sequence ID" value="OUD12892.1"/>
    <property type="molecule type" value="Genomic_DNA"/>
</dbReference>
<evidence type="ECO:0000256" key="1">
    <source>
        <dbReference type="SAM" id="Phobius"/>
    </source>
</evidence>
<evidence type="ECO:0000313" key="3">
    <source>
        <dbReference type="Proteomes" id="UP000194798"/>
    </source>
</evidence>
<organism evidence="2 3">
    <name type="scientific">Thioflexithrix psekupsensis</name>
    <dbReference type="NCBI Taxonomy" id="1570016"/>
    <lineage>
        <taxon>Bacteria</taxon>
        <taxon>Pseudomonadati</taxon>
        <taxon>Pseudomonadota</taxon>
        <taxon>Gammaproteobacteria</taxon>
        <taxon>Thiotrichales</taxon>
        <taxon>Thioflexithrix</taxon>
    </lineage>
</organism>
<reference evidence="2 3" key="1">
    <citation type="submission" date="2016-12" db="EMBL/GenBank/DDBJ databases">
        <title>Thioflexothrix psekupsii D3 genome sequencing and assembly.</title>
        <authorList>
            <person name="Fomenkov A."/>
            <person name="Vincze T."/>
            <person name="Grabovich M."/>
            <person name="Anton B.P."/>
            <person name="Dubinina G."/>
            <person name="Orlova M."/>
            <person name="Belousova E."/>
            <person name="Roberts R.J."/>
        </authorList>
    </citation>
    <scope>NUCLEOTIDE SEQUENCE [LARGE SCALE GENOMIC DNA]</scope>
    <source>
        <strain evidence="2">D3</strain>
    </source>
</reference>
<proteinExistence type="predicted"/>
<comment type="caution">
    <text evidence="2">The sequence shown here is derived from an EMBL/GenBank/DDBJ whole genome shotgun (WGS) entry which is preliminary data.</text>
</comment>
<protein>
    <submittedName>
        <fullName evidence="2">Uncharacterized protein</fullName>
    </submittedName>
</protein>
<feature type="transmembrane region" description="Helical" evidence="1">
    <location>
        <begin position="77"/>
        <end position="99"/>
    </location>
</feature>
<keyword evidence="1" id="KW-0812">Transmembrane</keyword>
<dbReference type="Proteomes" id="UP000194798">
    <property type="component" value="Unassembled WGS sequence"/>
</dbReference>
<keyword evidence="3" id="KW-1185">Reference proteome</keyword>
<dbReference type="RefSeq" id="WP_086488831.1">
    <property type="nucleotide sequence ID" value="NZ_MSLT01000019.1"/>
</dbReference>
<keyword evidence="1" id="KW-1133">Transmembrane helix</keyword>
<sequence>MQSKIEWLEVFFASYYAGALAYYLSYGWFSKGYSSAGTLFWAVFVGAVAMWGLKPWDHEHGHGEKNETEKPSFIRKHILPISGIGIGIVFAIWLAVGFVSK</sequence>
<accession>A0A251X723</accession>
<keyword evidence="1" id="KW-0472">Membrane</keyword>
<evidence type="ECO:0000313" key="2">
    <source>
        <dbReference type="EMBL" id="OUD12892.1"/>
    </source>
</evidence>
<name>A0A251X723_9GAMM</name>